<reference evidence="1" key="2">
    <citation type="submission" date="2022-01" db="EMBL/GenBank/DDBJ databases">
        <authorList>
            <person name="Yamashiro T."/>
            <person name="Shiraishi A."/>
            <person name="Satake H."/>
            <person name="Nakayama K."/>
        </authorList>
    </citation>
    <scope>NUCLEOTIDE SEQUENCE</scope>
</reference>
<protein>
    <submittedName>
        <fullName evidence="1">Uncharacterized protein</fullName>
    </submittedName>
</protein>
<dbReference type="EMBL" id="BQNB010017515">
    <property type="protein sequence ID" value="GJT64110.1"/>
    <property type="molecule type" value="Genomic_DNA"/>
</dbReference>
<dbReference type="Proteomes" id="UP001151760">
    <property type="component" value="Unassembled WGS sequence"/>
</dbReference>
<reference evidence="1" key="1">
    <citation type="journal article" date="2022" name="Int. J. Mol. Sci.">
        <title>Draft Genome of Tanacetum Coccineum: Genomic Comparison of Closely Related Tanacetum-Family Plants.</title>
        <authorList>
            <person name="Yamashiro T."/>
            <person name="Shiraishi A."/>
            <person name="Nakayama K."/>
            <person name="Satake H."/>
        </authorList>
    </citation>
    <scope>NUCLEOTIDE SEQUENCE</scope>
</reference>
<gene>
    <name evidence="1" type="ORF">Tco_1015590</name>
</gene>
<sequence>MASLDYRLNPLFTIKECSSCGSLYNKGYCCTPNSSQQTHQDCVKCGNPVEGPNCQGCALWRKKLKEVWFKICHENGIYQDLLSTYDSSDDDTNVVNAPREPFIVKQDPSVNSSQSPPHLDHNYCYECGDSLDDIFCQRCTCKSDLPVYDDFSLKKDEVLDDIISIPPGNGNDHFSVESSLIKFVLNRDNMISSPKIDFLIKEFADELALIAPIPPGIVEADLDPKEDIHFIENLMYDNSFPCPPETLKDYSETVIDSNNDYFSSDDDSYENIDYVDVSPPDAEIVSLEVVESVIPEVGGVDTDILLIIKDDIIHEKLLNVNLLIANIEALKDNPTPSSDIVTKSSSISLNLFLEENNTFDNSLTESETFCFDLEENSSGSTTTLSDYSLSDYEVFNLDGDHIKEKGSGSTTTHADFSLPKYDSFIFDLSINPFHPVDRSDFYHEEFADELAHIISPPDLKCFYFKIEPILNLMSPVIERTVLLTTIVNLTIERPILPTDICCMDLSCFSHVSRYSTIFSLLRE</sequence>
<comment type="caution">
    <text evidence="1">The sequence shown here is derived from an EMBL/GenBank/DDBJ whole genome shotgun (WGS) entry which is preliminary data.</text>
</comment>
<evidence type="ECO:0000313" key="1">
    <source>
        <dbReference type="EMBL" id="GJT64110.1"/>
    </source>
</evidence>
<organism evidence="1 2">
    <name type="scientific">Tanacetum coccineum</name>
    <dbReference type="NCBI Taxonomy" id="301880"/>
    <lineage>
        <taxon>Eukaryota</taxon>
        <taxon>Viridiplantae</taxon>
        <taxon>Streptophyta</taxon>
        <taxon>Embryophyta</taxon>
        <taxon>Tracheophyta</taxon>
        <taxon>Spermatophyta</taxon>
        <taxon>Magnoliopsida</taxon>
        <taxon>eudicotyledons</taxon>
        <taxon>Gunneridae</taxon>
        <taxon>Pentapetalae</taxon>
        <taxon>asterids</taxon>
        <taxon>campanulids</taxon>
        <taxon>Asterales</taxon>
        <taxon>Asteraceae</taxon>
        <taxon>Asteroideae</taxon>
        <taxon>Anthemideae</taxon>
        <taxon>Anthemidinae</taxon>
        <taxon>Tanacetum</taxon>
    </lineage>
</organism>
<evidence type="ECO:0000313" key="2">
    <source>
        <dbReference type="Proteomes" id="UP001151760"/>
    </source>
</evidence>
<name>A0ABQ5FMD7_9ASTR</name>
<keyword evidence="2" id="KW-1185">Reference proteome</keyword>
<accession>A0ABQ5FMD7</accession>
<proteinExistence type="predicted"/>